<dbReference type="SMART" id="SM00015">
    <property type="entry name" value="IQ"/>
    <property type="match status" value="2"/>
</dbReference>
<proteinExistence type="inferred from homology"/>
<keyword evidence="1" id="KW-0112">Calmodulin-binding</keyword>
<reference evidence="6 7" key="1">
    <citation type="submission" date="2019-12" db="EMBL/GenBank/DDBJ databases">
        <authorList>
            <person name="Alioto T."/>
            <person name="Alioto T."/>
            <person name="Gomez Garrido J."/>
        </authorList>
    </citation>
    <scope>NUCLEOTIDE SEQUENCE [LARGE SCALE GENOMIC DNA]</scope>
</reference>
<dbReference type="OrthoDB" id="1298402at2759"/>
<comment type="similarity">
    <text evidence="2">Belongs to the IQD family.</text>
</comment>
<evidence type="ECO:0000256" key="3">
    <source>
        <dbReference type="ARBA" id="ARBA00024378"/>
    </source>
</evidence>
<gene>
    <name evidence="6" type="ORF">OLEA9_A013337</name>
</gene>
<dbReference type="Pfam" id="PF13178">
    <property type="entry name" value="DUF4005"/>
    <property type="match status" value="1"/>
</dbReference>
<evidence type="ECO:0000313" key="6">
    <source>
        <dbReference type="EMBL" id="CAA3027984.1"/>
    </source>
</evidence>
<dbReference type="EMBL" id="CACTIH010009230">
    <property type="protein sequence ID" value="CAA3027984.1"/>
    <property type="molecule type" value="Genomic_DNA"/>
</dbReference>
<feature type="compositionally biased region" description="Basic and acidic residues" evidence="4">
    <location>
        <begin position="325"/>
        <end position="337"/>
    </location>
</feature>
<dbReference type="Pfam" id="PF00612">
    <property type="entry name" value="IQ"/>
    <property type="match status" value="2"/>
</dbReference>
<dbReference type="CDD" id="cd23767">
    <property type="entry name" value="IQCD"/>
    <property type="match status" value="1"/>
</dbReference>
<evidence type="ECO:0000256" key="1">
    <source>
        <dbReference type="ARBA" id="ARBA00022860"/>
    </source>
</evidence>
<dbReference type="Gene3D" id="1.20.5.190">
    <property type="match status" value="1"/>
</dbReference>
<organism evidence="6 7">
    <name type="scientific">Olea europaea subsp. europaea</name>
    <dbReference type="NCBI Taxonomy" id="158383"/>
    <lineage>
        <taxon>Eukaryota</taxon>
        <taxon>Viridiplantae</taxon>
        <taxon>Streptophyta</taxon>
        <taxon>Embryophyta</taxon>
        <taxon>Tracheophyta</taxon>
        <taxon>Spermatophyta</taxon>
        <taxon>Magnoliopsida</taxon>
        <taxon>eudicotyledons</taxon>
        <taxon>Gunneridae</taxon>
        <taxon>Pentapetalae</taxon>
        <taxon>asterids</taxon>
        <taxon>lamiids</taxon>
        <taxon>Lamiales</taxon>
        <taxon>Oleaceae</taxon>
        <taxon>Oleeae</taxon>
        <taxon>Olea</taxon>
    </lineage>
</organism>
<evidence type="ECO:0000259" key="5">
    <source>
        <dbReference type="Pfam" id="PF13178"/>
    </source>
</evidence>
<comment type="subunit">
    <text evidence="3">Binds to multiple calmodulin (CaM) in the presence of Ca(2+) and CaM-like proteins.</text>
</comment>
<dbReference type="Proteomes" id="UP000594638">
    <property type="component" value="Unassembled WGS sequence"/>
</dbReference>
<comment type="caution">
    <text evidence="6">The sequence shown here is derived from an EMBL/GenBank/DDBJ whole genome shotgun (WGS) entry which is preliminary data.</text>
</comment>
<feature type="region of interest" description="Disordered" evidence="4">
    <location>
        <begin position="282"/>
        <end position="358"/>
    </location>
</feature>
<dbReference type="Gramene" id="OE9A013337T1">
    <property type="protein sequence ID" value="OE9A013337C1"/>
    <property type="gene ID" value="OE9A013337"/>
</dbReference>
<dbReference type="InterPro" id="IPR000048">
    <property type="entry name" value="IQ_motif_EF-hand-BS"/>
</dbReference>
<feature type="compositionally biased region" description="Polar residues" evidence="4">
    <location>
        <begin position="310"/>
        <end position="324"/>
    </location>
</feature>
<dbReference type="InterPro" id="IPR025064">
    <property type="entry name" value="DUF4005"/>
</dbReference>
<feature type="compositionally biased region" description="Polar residues" evidence="4">
    <location>
        <begin position="230"/>
        <end position="239"/>
    </location>
</feature>
<evidence type="ECO:0000313" key="7">
    <source>
        <dbReference type="Proteomes" id="UP000594638"/>
    </source>
</evidence>
<keyword evidence="7" id="KW-1185">Reference proteome</keyword>
<dbReference type="PROSITE" id="PS50096">
    <property type="entry name" value="IQ"/>
    <property type="match status" value="2"/>
</dbReference>
<feature type="domain" description="DUF4005" evidence="5">
    <location>
        <begin position="299"/>
        <end position="359"/>
    </location>
</feature>
<sequence>MGKASKWIRNFLMGKREEKDKKFADALVSTQSLGTPMEILPSTPKVKRRWSFKRSSSTKPITHKNNRSFDSIMNPKLEFLAYENEEDHVGRVLMARDESRNIGMDIQANIAATRVQAFFRAYLARKALRALRGLVKIQALVRGHLVRKRMAAVLRSIGAVMAIQVRARVQRVKMADETRKTSRESALDYQRRNGFREDTENIHDRRGALTSRSAHINHTLAGRVEHGYGTCNSGRSSTSQRDHQLKTCPNPSTMSLTDESSMTYDGQLGEFSLDMARRSSRQYPAWSKSEHRNTSLDDPPIQKLSDFMPTDSQFVPNYMTNTKSSEAKARSHSEPKQRPKWGKKQKSSRRGSSMDGKNDKESLYPWLIKLYGSDKLRNDRDCDSISTMTSNSNHRRSLITFEPPLNLY</sequence>
<feature type="region of interest" description="Disordered" evidence="4">
    <location>
        <begin position="227"/>
        <end position="260"/>
    </location>
</feature>
<feature type="compositionally biased region" description="Polar residues" evidence="4">
    <location>
        <begin position="247"/>
        <end position="260"/>
    </location>
</feature>
<dbReference type="PANTHER" id="PTHR32295:SF263">
    <property type="entry name" value="DUF4005 DOMAIN-CONTAINING PROTEIN"/>
    <property type="match status" value="1"/>
</dbReference>
<protein>
    <submittedName>
        <fullName evidence="6">IQ-DOMAIN 14-like</fullName>
    </submittedName>
</protein>
<dbReference type="GO" id="GO:0005516">
    <property type="term" value="F:calmodulin binding"/>
    <property type="evidence" value="ECO:0007669"/>
    <property type="project" value="UniProtKB-KW"/>
</dbReference>
<name>A0A8S0V9F7_OLEEU</name>
<dbReference type="AlphaFoldDB" id="A0A8S0V9F7"/>
<feature type="compositionally biased region" description="Basic residues" evidence="4">
    <location>
        <begin position="338"/>
        <end position="349"/>
    </location>
</feature>
<accession>A0A8S0V9F7</accession>
<evidence type="ECO:0000256" key="4">
    <source>
        <dbReference type="SAM" id="MobiDB-lite"/>
    </source>
</evidence>
<evidence type="ECO:0000256" key="2">
    <source>
        <dbReference type="ARBA" id="ARBA00024341"/>
    </source>
</evidence>
<dbReference type="PANTHER" id="PTHR32295">
    <property type="entry name" value="IQ-DOMAIN 5-RELATED"/>
    <property type="match status" value="1"/>
</dbReference>